<reference evidence="1" key="1">
    <citation type="journal article" date="2014" name="Front. Microbiol.">
        <title>High frequency of phylogenetically diverse reductive dehalogenase-homologous genes in deep subseafloor sedimentary metagenomes.</title>
        <authorList>
            <person name="Kawai M."/>
            <person name="Futagami T."/>
            <person name="Toyoda A."/>
            <person name="Takaki Y."/>
            <person name="Nishi S."/>
            <person name="Hori S."/>
            <person name="Arai W."/>
            <person name="Tsubouchi T."/>
            <person name="Morono Y."/>
            <person name="Uchiyama I."/>
            <person name="Ito T."/>
            <person name="Fujiyama A."/>
            <person name="Inagaki F."/>
            <person name="Takami H."/>
        </authorList>
    </citation>
    <scope>NUCLEOTIDE SEQUENCE</scope>
    <source>
        <strain evidence="1">Expedition CK06-06</strain>
    </source>
</reference>
<organism evidence="1">
    <name type="scientific">marine sediment metagenome</name>
    <dbReference type="NCBI Taxonomy" id="412755"/>
    <lineage>
        <taxon>unclassified sequences</taxon>
        <taxon>metagenomes</taxon>
        <taxon>ecological metagenomes</taxon>
    </lineage>
</organism>
<sequence>MSNGAIPTGFTPVDRGKKEAKLPSKRFAFTAKELRKLASKHSLGTLSLRTYKPNKADISKRGSCIKSSILISSRKKDHKREKGCQLWKG</sequence>
<name>X1P7A9_9ZZZZ</name>
<protein>
    <submittedName>
        <fullName evidence="1">Uncharacterized protein</fullName>
    </submittedName>
</protein>
<proteinExistence type="predicted"/>
<accession>X1P7A9</accession>
<dbReference type="EMBL" id="BARV01033623">
    <property type="protein sequence ID" value="GAI52192.1"/>
    <property type="molecule type" value="Genomic_DNA"/>
</dbReference>
<comment type="caution">
    <text evidence="1">The sequence shown here is derived from an EMBL/GenBank/DDBJ whole genome shotgun (WGS) entry which is preliminary data.</text>
</comment>
<gene>
    <name evidence="1" type="ORF">S06H3_52816</name>
</gene>
<evidence type="ECO:0000313" key="1">
    <source>
        <dbReference type="EMBL" id="GAI52192.1"/>
    </source>
</evidence>
<dbReference type="AlphaFoldDB" id="X1P7A9"/>